<feature type="region of interest" description="Disordered" evidence="1">
    <location>
        <begin position="31"/>
        <end position="70"/>
    </location>
</feature>
<evidence type="ECO:0008006" key="5">
    <source>
        <dbReference type="Google" id="ProtNLM"/>
    </source>
</evidence>
<dbReference type="EMBL" id="JAVDYG010000001">
    <property type="protein sequence ID" value="MDR7361346.1"/>
    <property type="molecule type" value="Genomic_DNA"/>
</dbReference>
<dbReference type="Proteomes" id="UP001183648">
    <property type="component" value="Unassembled WGS sequence"/>
</dbReference>
<proteinExistence type="predicted"/>
<feature type="compositionally biased region" description="Low complexity" evidence="1">
    <location>
        <begin position="34"/>
        <end position="53"/>
    </location>
</feature>
<evidence type="ECO:0000256" key="2">
    <source>
        <dbReference type="SAM" id="SignalP"/>
    </source>
</evidence>
<gene>
    <name evidence="3" type="ORF">J2S63_000899</name>
</gene>
<accession>A0ABU2BSV4</accession>
<keyword evidence="2" id="KW-0732">Signal</keyword>
<organism evidence="3 4">
    <name type="scientific">Nocardioides marmoribigeumensis</name>
    <dbReference type="NCBI Taxonomy" id="433649"/>
    <lineage>
        <taxon>Bacteria</taxon>
        <taxon>Bacillati</taxon>
        <taxon>Actinomycetota</taxon>
        <taxon>Actinomycetes</taxon>
        <taxon>Propionibacteriales</taxon>
        <taxon>Nocardioidaceae</taxon>
        <taxon>Nocardioides</taxon>
    </lineage>
</organism>
<sequence>MRRTRTAPRVGGGPLGALVCALLLLAGCGGSGSTGDTTQDTAGDTVVEDTSTPEAEDTAATEQADDSGNQDVAVELPGLPIGGSSIVVSDTLQCADVGWTNPPDLPDWIAVTVTGVELSPEGEFALSDETCEGDTPPCLEGEVRITTTQRCYVAVTWTGSTQDPGLLSFTSGEISCPADRVDECESFKAEVEAAGPQSIELQPAPSADDGG</sequence>
<evidence type="ECO:0000256" key="1">
    <source>
        <dbReference type="SAM" id="MobiDB-lite"/>
    </source>
</evidence>
<reference evidence="3 4" key="1">
    <citation type="submission" date="2023-07" db="EMBL/GenBank/DDBJ databases">
        <title>Sequencing the genomes of 1000 actinobacteria strains.</title>
        <authorList>
            <person name="Klenk H.-P."/>
        </authorList>
    </citation>
    <scope>NUCLEOTIDE SEQUENCE [LARGE SCALE GENOMIC DNA]</scope>
    <source>
        <strain evidence="3 4">DSM 19426</strain>
    </source>
</reference>
<feature type="compositionally biased region" description="Acidic residues" evidence="1">
    <location>
        <begin position="54"/>
        <end position="65"/>
    </location>
</feature>
<name>A0ABU2BSV4_9ACTN</name>
<protein>
    <recommendedName>
        <fullName evidence="5">LppP/LprE family lipoprotein</fullName>
    </recommendedName>
</protein>
<feature type="region of interest" description="Disordered" evidence="1">
    <location>
        <begin position="188"/>
        <end position="211"/>
    </location>
</feature>
<keyword evidence="4" id="KW-1185">Reference proteome</keyword>
<feature type="chain" id="PRO_5046235629" description="LppP/LprE family lipoprotein" evidence="2">
    <location>
        <begin position="27"/>
        <end position="211"/>
    </location>
</feature>
<evidence type="ECO:0000313" key="4">
    <source>
        <dbReference type="Proteomes" id="UP001183648"/>
    </source>
</evidence>
<evidence type="ECO:0000313" key="3">
    <source>
        <dbReference type="EMBL" id="MDR7361346.1"/>
    </source>
</evidence>
<comment type="caution">
    <text evidence="3">The sequence shown here is derived from an EMBL/GenBank/DDBJ whole genome shotgun (WGS) entry which is preliminary data.</text>
</comment>
<dbReference type="RefSeq" id="WP_310299181.1">
    <property type="nucleotide sequence ID" value="NZ_BAAAPS010000014.1"/>
</dbReference>
<feature type="signal peptide" evidence="2">
    <location>
        <begin position="1"/>
        <end position="26"/>
    </location>
</feature>
<dbReference type="PROSITE" id="PS51257">
    <property type="entry name" value="PROKAR_LIPOPROTEIN"/>
    <property type="match status" value="1"/>
</dbReference>